<evidence type="ECO:0000313" key="3">
    <source>
        <dbReference type="Proteomes" id="UP000068164"/>
    </source>
</evidence>
<proteinExistence type="predicted"/>
<reference evidence="2 3" key="1">
    <citation type="submission" date="2015-11" db="EMBL/GenBank/DDBJ databases">
        <title>Draft Genome Sequence of the Strain BR 10423 (Rhizobium sp.) isolated from nodules of Mimosa pudica.</title>
        <authorList>
            <person name="Barauna A.C."/>
            <person name="Zilli J.E."/>
            <person name="Simoes-Araujo J.L."/>
            <person name="Reis V.M."/>
            <person name="James E.K."/>
            <person name="Reis F.B.Jr."/>
            <person name="Rouws L.F."/>
            <person name="Passos S.R."/>
            <person name="Gois S.R."/>
        </authorList>
    </citation>
    <scope>NUCLEOTIDE SEQUENCE [LARGE SCALE GENOMIC DNA]</scope>
    <source>
        <strain evidence="2 3">BR10423</strain>
    </source>
</reference>
<dbReference type="AlphaFoldDB" id="A0A109JQX0"/>
<dbReference type="Proteomes" id="UP000068164">
    <property type="component" value="Unassembled WGS sequence"/>
</dbReference>
<evidence type="ECO:0000259" key="1">
    <source>
        <dbReference type="Pfam" id="PF14706"/>
    </source>
</evidence>
<dbReference type="InterPro" id="IPR014735">
    <property type="entry name" value="Transposase_Tn5-like_N"/>
</dbReference>
<evidence type="ECO:0000313" key="2">
    <source>
        <dbReference type="EMBL" id="KWV53234.1"/>
    </source>
</evidence>
<gene>
    <name evidence="2" type="ORF">AS026_03740</name>
</gene>
<dbReference type="EMBL" id="LNCD01000067">
    <property type="protein sequence ID" value="KWV53234.1"/>
    <property type="molecule type" value="Genomic_DNA"/>
</dbReference>
<accession>A0A109JQX0</accession>
<name>A0A109JQX0_9HYPH</name>
<dbReference type="Gene3D" id="1.10.246.40">
    <property type="entry name" value="Tn5 transposase, domain 1"/>
    <property type="match status" value="1"/>
</dbReference>
<organism evidence="2 3">
    <name type="scientific">Rhizobium altiplani</name>
    <dbReference type="NCBI Taxonomy" id="1864509"/>
    <lineage>
        <taxon>Bacteria</taxon>
        <taxon>Pseudomonadati</taxon>
        <taxon>Pseudomonadota</taxon>
        <taxon>Alphaproteobacteria</taxon>
        <taxon>Hyphomicrobiales</taxon>
        <taxon>Rhizobiaceae</taxon>
        <taxon>Rhizobium/Agrobacterium group</taxon>
        <taxon>Rhizobium</taxon>
    </lineage>
</organism>
<protein>
    <recommendedName>
        <fullName evidence="1">Transposase Tn5-like N-terminal domain-containing protein</fullName>
    </recommendedName>
</protein>
<dbReference type="Pfam" id="PF14706">
    <property type="entry name" value="Tnp_DNA_bind"/>
    <property type="match status" value="1"/>
</dbReference>
<sequence>MKTAQAVAGSAAGFELRALPYCIMSVRDDLIAENDGHWNKQEIDAGSFKDGRLGRRCSALLRQLGEHIGCSISFACQDWASTKKRRIASSPIQTLTRVIFSTAIFPRRPNAMMLAMVPILVLQATLA</sequence>
<comment type="caution">
    <text evidence="2">The sequence shown here is derived from an EMBL/GenBank/DDBJ whole genome shotgun (WGS) entry which is preliminary data.</text>
</comment>
<feature type="domain" description="Transposase Tn5-like N-terminal" evidence="1">
    <location>
        <begin position="37"/>
        <end position="83"/>
    </location>
</feature>
<dbReference type="InterPro" id="IPR038215">
    <property type="entry name" value="TN5-like_N_sf"/>
</dbReference>
<keyword evidence="3" id="KW-1185">Reference proteome</keyword>